<name>A0A0G1W247_9BACT</name>
<dbReference type="Proteomes" id="UP000034682">
    <property type="component" value="Unassembled WGS sequence"/>
</dbReference>
<feature type="domain" description="DUF3850" evidence="1">
    <location>
        <begin position="7"/>
        <end position="64"/>
    </location>
</feature>
<evidence type="ECO:0000259" key="1">
    <source>
        <dbReference type="Pfam" id="PF12961"/>
    </source>
</evidence>
<proteinExistence type="predicted"/>
<evidence type="ECO:0000313" key="2">
    <source>
        <dbReference type="EMBL" id="KKU76380.1"/>
    </source>
</evidence>
<sequence length="89" mass="10292">MAVIKKKTWPELFGEIVAGRKTFDLRINDFEIADGDTLVLEEWDPKTKSYTGRTIEKKVGYVFKFKPEELAFNDPKEVKEKGLQIISLL</sequence>
<dbReference type="SUPFAM" id="SSF88697">
    <property type="entry name" value="PUA domain-like"/>
    <property type="match status" value="1"/>
</dbReference>
<dbReference type="InterPro" id="IPR015947">
    <property type="entry name" value="PUA-like_sf"/>
</dbReference>
<evidence type="ECO:0000313" key="3">
    <source>
        <dbReference type="Proteomes" id="UP000034682"/>
    </source>
</evidence>
<accession>A0A0G1W247</accession>
<comment type="caution">
    <text evidence="2">The sequence shown here is derived from an EMBL/GenBank/DDBJ whole genome shotgun (WGS) entry which is preliminary data.</text>
</comment>
<dbReference type="InterPro" id="IPR039440">
    <property type="entry name" value="DUF3850"/>
</dbReference>
<protein>
    <recommendedName>
        <fullName evidence="1">DUF3850 domain-containing protein</fullName>
    </recommendedName>
</protein>
<dbReference type="Gene3D" id="2.30.130.30">
    <property type="entry name" value="Hypothetical protein"/>
    <property type="match status" value="1"/>
</dbReference>
<dbReference type="AlphaFoldDB" id="A0A0G1W247"/>
<organism evidence="2 3">
    <name type="scientific">Candidatus Giovannonibacteria bacterium GW2011_GWB1_47_6b</name>
    <dbReference type="NCBI Taxonomy" id="1618655"/>
    <lineage>
        <taxon>Bacteria</taxon>
        <taxon>Candidatus Giovannoniibacteriota</taxon>
    </lineage>
</organism>
<gene>
    <name evidence="2" type="ORF">UY02_C0023G0004</name>
</gene>
<reference evidence="2 3" key="1">
    <citation type="journal article" date="2015" name="Nature">
        <title>rRNA introns, odd ribosomes, and small enigmatic genomes across a large radiation of phyla.</title>
        <authorList>
            <person name="Brown C.T."/>
            <person name="Hug L.A."/>
            <person name="Thomas B.C."/>
            <person name="Sharon I."/>
            <person name="Castelle C.J."/>
            <person name="Singh A."/>
            <person name="Wilkins M.J."/>
            <person name="Williams K.H."/>
            <person name="Banfield J.F."/>
        </authorList>
    </citation>
    <scope>NUCLEOTIDE SEQUENCE [LARGE SCALE GENOMIC DNA]</scope>
</reference>
<dbReference type="Pfam" id="PF12961">
    <property type="entry name" value="DUF3850"/>
    <property type="match status" value="1"/>
</dbReference>
<dbReference type="EMBL" id="LCOK01000023">
    <property type="protein sequence ID" value="KKU76380.1"/>
    <property type="molecule type" value="Genomic_DNA"/>
</dbReference>